<feature type="compositionally biased region" description="Basic and acidic residues" evidence="1">
    <location>
        <begin position="129"/>
        <end position="146"/>
    </location>
</feature>
<feature type="region of interest" description="Disordered" evidence="1">
    <location>
        <begin position="239"/>
        <end position="271"/>
    </location>
</feature>
<proteinExistence type="predicted"/>
<dbReference type="RefSeq" id="WP_248823077.1">
    <property type="nucleotide sequence ID" value="NZ_JALKFT010000001.1"/>
</dbReference>
<sequence>MPAAAELPAASRLVLVGTSDACAAHRPVPAPLLAGRPHPSVLFVLVEPPTALAAGHEPARDDQHDLDTRYDPDLYTFLEADPDEPIARTGGTPAHDSTPAGTPRAANAGPTADLDLRPPSDQWPAPGPARHDPDHSPPHRPAHDPTDGYDPLLMMLDVLREPEAFDRVHRAVGAVAGGLVLPGIGAVVHQLPERSRHDPPPRTVGRPGLARRAPRDRLGRLYPLLPARIRRFAPLAAVRADSHGDADSPGGTGPAPGTTDDRPGDTPTGWH</sequence>
<evidence type="ECO:0000313" key="2">
    <source>
        <dbReference type="EMBL" id="MCK9874420.1"/>
    </source>
</evidence>
<feature type="region of interest" description="Disordered" evidence="1">
    <location>
        <begin position="192"/>
        <end position="215"/>
    </location>
</feature>
<dbReference type="Proteomes" id="UP001201873">
    <property type="component" value="Unassembled WGS sequence"/>
</dbReference>
<evidence type="ECO:0000256" key="1">
    <source>
        <dbReference type="SAM" id="MobiDB-lite"/>
    </source>
</evidence>
<gene>
    <name evidence="2" type="ORF">MXD59_01245</name>
</gene>
<comment type="caution">
    <text evidence="2">The sequence shown here is derived from an EMBL/GenBank/DDBJ whole genome shotgun (WGS) entry which is preliminary data.</text>
</comment>
<keyword evidence="3" id="KW-1185">Reference proteome</keyword>
<accession>A0ABT0JST1</accession>
<organism evidence="2 3">
    <name type="scientific">Frankia umida</name>
    <dbReference type="NCBI Taxonomy" id="573489"/>
    <lineage>
        <taxon>Bacteria</taxon>
        <taxon>Bacillati</taxon>
        <taxon>Actinomycetota</taxon>
        <taxon>Actinomycetes</taxon>
        <taxon>Frankiales</taxon>
        <taxon>Frankiaceae</taxon>
        <taxon>Frankia</taxon>
    </lineage>
</organism>
<feature type="region of interest" description="Disordered" evidence="1">
    <location>
        <begin position="81"/>
        <end position="148"/>
    </location>
</feature>
<protein>
    <submittedName>
        <fullName evidence="2">Uncharacterized protein</fullName>
    </submittedName>
</protein>
<reference evidence="2 3" key="1">
    <citation type="submission" date="2022-04" db="EMBL/GenBank/DDBJ databases">
        <title>Genome diversity in the genus Frankia.</title>
        <authorList>
            <person name="Carlos-Shanley C."/>
            <person name="Hahn D."/>
        </authorList>
    </citation>
    <scope>NUCLEOTIDE SEQUENCE [LARGE SCALE GENOMIC DNA]</scope>
    <source>
        <strain evidence="2 3">Ag45/Mut15</strain>
    </source>
</reference>
<evidence type="ECO:0000313" key="3">
    <source>
        <dbReference type="Proteomes" id="UP001201873"/>
    </source>
</evidence>
<dbReference type="EMBL" id="JALKFT010000001">
    <property type="protein sequence ID" value="MCK9874420.1"/>
    <property type="molecule type" value="Genomic_DNA"/>
</dbReference>
<name>A0ABT0JST1_9ACTN</name>